<dbReference type="GO" id="GO:0003677">
    <property type="term" value="F:DNA binding"/>
    <property type="evidence" value="ECO:0007669"/>
    <property type="project" value="UniProtKB-UniRule"/>
</dbReference>
<dbReference type="Pfam" id="PF00440">
    <property type="entry name" value="TetR_N"/>
    <property type="match status" value="1"/>
</dbReference>
<geneLocation type="plasmid" evidence="5 6">
    <name>pSTERM01</name>
</geneLocation>
<organism evidence="5 6">
    <name type="scientific">Sebaldella termitidis (strain ATCC 33386 / NCTC 11300)</name>
    <dbReference type="NCBI Taxonomy" id="526218"/>
    <lineage>
        <taxon>Bacteria</taxon>
        <taxon>Fusobacteriati</taxon>
        <taxon>Fusobacteriota</taxon>
        <taxon>Fusobacteriia</taxon>
        <taxon>Fusobacteriales</taxon>
        <taxon>Leptotrichiaceae</taxon>
        <taxon>Sebaldella</taxon>
    </lineage>
</organism>
<feature type="DNA-binding region" description="H-T-H motif" evidence="2">
    <location>
        <begin position="23"/>
        <end position="42"/>
    </location>
</feature>
<evidence type="ECO:0000313" key="5">
    <source>
        <dbReference type="EMBL" id="ACZ11018.1"/>
    </source>
</evidence>
<dbReference type="KEGG" id="str:Sterm_4190"/>
<keyword evidence="3" id="KW-0175">Coiled coil</keyword>
<dbReference type="PANTHER" id="PTHR43479:SF11">
    <property type="entry name" value="ACREF_ENVCD OPERON REPRESSOR-RELATED"/>
    <property type="match status" value="1"/>
</dbReference>
<evidence type="ECO:0000256" key="1">
    <source>
        <dbReference type="ARBA" id="ARBA00023125"/>
    </source>
</evidence>
<dbReference type="InterPro" id="IPR009057">
    <property type="entry name" value="Homeodomain-like_sf"/>
</dbReference>
<dbReference type="HOGENOM" id="CLU_1453464_0_0_0"/>
<accession>D1AS31</accession>
<dbReference type="InterPro" id="IPR001647">
    <property type="entry name" value="HTH_TetR"/>
</dbReference>
<feature type="domain" description="HTH tetR-type" evidence="4">
    <location>
        <begin position="1"/>
        <end position="60"/>
    </location>
</feature>
<keyword evidence="1 2" id="KW-0238">DNA-binding</keyword>
<reference evidence="5 6" key="1">
    <citation type="journal article" date="2010" name="Stand. Genomic Sci.">
        <title>Complete genome sequence of Sebaldella termitidis type strain (NCTC 11300).</title>
        <authorList>
            <person name="Harmon-Smith M."/>
            <person name="Celia L."/>
            <person name="Chertkov O."/>
            <person name="Lapidus A."/>
            <person name="Copeland A."/>
            <person name="Glavina Del Rio T."/>
            <person name="Nolan M."/>
            <person name="Lucas S."/>
            <person name="Tice H."/>
            <person name="Cheng J.F."/>
            <person name="Han C."/>
            <person name="Detter J.C."/>
            <person name="Bruce D."/>
            <person name="Goodwin L."/>
            <person name="Pitluck S."/>
            <person name="Pati A."/>
            <person name="Liolios K."/>
            <person name="Ivanova N."/>
            <person name="Mavromatis K."/>
            <person name="Mikhailova N."/>
            <person name="Chen A."/>
            <person name="Palaniappan K."/>
            <person name="Land M."/>
            <person name="Hauser L."/>
            <person name="Chang Y.J."/>
            <person name="Jeffries C.D."/>
            <person name="Brettin T."/>
            <person name="Goker M."/>
            <person name="Beck B."/>
            <person name="Bristow J."/>
            <person name="Eisen J.A."/>
            <person name="Markowitz V."/>
            <person name="Hugenholtz P."/>
            <person name="Kyrpides N.C."/>
            <person name="Klenk H.P."/>
            <person name="Chen F."/>
        </authorList>
    </citation>
    <scope>NUCLEOTIDE SEQUENCE [LARGE SCALE GENOMIC DNA]</scope>
    <source>
        <strain evidence="6">ATCC 33386 / NCTC 11300</strain>
        <plasmid evidence="6">Plasmid pSTERM01</plasmid>
    </source>
</reference>
<dbReference type="PANTHER" id="PTHR43479">
    <property type="entry name" value="ACREF/ENVCD OPERON REPRESSOR-RELATED"/>
    <property type="match status" value="1"/>
</dbReference>
<protein>
    <submittedName>
        <fullName evidence="5">Transcriptional regulator, TetR family</fullName>
    </submittedName>
</protein>
<dbReference type="EMBL" id="CP001740">
    <property type="protein sequence ID" value="ACZ11018.1"/>
    <property type="molecule type" value="Genomic_DNA"/>
</dbReference>
<evidence type="ECO:0000259" key="4">
    <source>
        <dbReference type="PROSITE" id="PS50977"/>
    </source>
</evidence>
<feature type="coiled-coil region" evidence="3">
    <location>
        <begin position="121"/>
        <end position="174"/>
    </location>
</feature>
<dbReference type="PROSITE" id="PS50977">
    <property type="entry name" value="HTH_TETR_2"/>
    <property type="match status" value="1"/>
</dbReference>
<dbReference type="Gene3D" id="1.10.357.10">
    <property type="entry name" value="Tetracycline Repressor, domain 2"/>
    <property type="match status" value="1"/>
</dbReference>
<dbReference type="AlphaFoldDB" id="D1AS31"/>
<dbReference type="SUPFAM" id="SSF46689">
    <property type="entry name" value="Homeodomain-like"/>
    <property type="match status" value="1"/>
</dbReference>
<sequence>MDKKDVIKITLELIKEKKLEKASIGEIVKRLELSPGNLYYHFKNKSDIYKEAADYSAEEIIKNLNKVRKKENKRDYLYNLTKSLIKFLEEREEILCFLLSMKGTCFLDKELESQDILIKFKKLLLEEKDSLEEENKILLKLSMFMGSIYEVLYINKLVKKKNLNEEEIQEISESFWGNNMDRTQILGQRL</sequence>
<evidence type="ECO:0000313" key="6">
    <source>
        <dbReference type="Proteomes" id="UP000000845"/>
    </source>
</evidence>
<gene>
    <name evidence="5" type="ORF">Sterm_4190</name>
</gene>
<dbReference type="InterPro" id="IPR050624">
    <property type="entry name" value="HTH-type_Tx_Regulator"/>
</dbReference>
<dbReference type="RefSeq" id="WP_012863593.1">
    <property type="nucleotide sequence ID" value="NC_013518.1"/>
</dbReference>
<name>D1AS31_SEBTE</name>
<keyword evidence="6" id="KW-1185">Reference proteome</keyword>
<keyword evidence="5" id="KW-0614">Plasmid</keyword>
<evidence type="ECO:0000256" key="2">
    <source>
        <dbReference type="PROSITE-ProRule" id="PRU00335"/>
    </source>
</evidence>
<dbReference type="Proteomes" id="UP000000845">
    <property type="component" value="Plasmid pSTERM01"/>
</dbReference>
<evidence type="ECO:0000256" key="3">
    <source>
        <dbReference type="SAM" id="Coils"/>
    </source>
</evidence>
<proteinExistence type="predicted"/>